<dbReference type="EMBL" id="JNVM01000008">
    <property type="protein sequence ID" value="KEQ25933.1"/>
    <property type="molecule type" value="Genomic_DNA"/>
</dbReference>
<evidence type="ECO:0000313" key="3">
    <source>
        <dbReference type="Proteomes" id="UP000028123"/>
    </source>
</evidence>
<dbReference type="Proteomes" id="UP000028123">
    <property type="component" value="Unassembled WGS sequence"/>
</dbReference>
<dbReference type="InterPro" id="IPR004360">
    <property type="entry name" value="Glyas_Fos-R_dOase_dom"/>
</dbReference>
<reference evidence="2 3" key="1">
    <citation type="submission" date="2014-06" db="EMBL/GenBank/DDBJ databases">
        <title>Draft genome sequence of Paenibacillus sp. MSt1.</title>
        <authorList>
            <person name="Aw Y.K."/>
            <person name="Ong K.S."/>
            <person name="Gan H.M."/>
            <person name="Lee S.M."/>
        </authorList>
    </citation>
    <scope>NUCLEOTIDE SEQUENCE [LARGE SCALE GENOMIC DNA]</scope>
    <source>
        <strain evidence="2 3">MSt1</strain>
    </source>
</reference>
<evidence type="ECO:0000313" key="2">
    <source>
        <dbReference type="EMBL" id="KEQ25933.1"/>
    </source>
</evidence>
<dbReference type="Gene3D" id="3.30.720.110">
    <property type="match status" value="1"/>
</dbReference>
<dbReference type="OrthoDB" id="66829at2"/>
<dbReference type="AlphaFoldDB" id="A0A081P5G0"/>
<feature type="domain" description="VOC" evidence="1">
    <location>
        <begin position="2"/>
        <end position="125"/>
    </location>
</feature>
<comment type="caution">
    <text evidence="2">The sequence shown here is derived from an EMBL/GenBank/DDBJ whole genome shotgun (WGS) entry which is preliminary data.</text>
</comment>
<dbReference type="SUPFAM" id="SSF54593">
    <property type="entry name" value="Glyoxalase/Bleomycin resistance protein/Dihydroxybiphenyl dioxygenase"/>
    <property type="match status" value="1"/>
</dbReference>
<keyword evidence="3" id="KW-1185">Reference proteome</keyword>
<dbReference type="eggNOG" id="COG0346">
    <property type="taxonomic scope" value="Bacteria"/>
</dbReference>
<name>A0A081P5G0_9BACL</name>
<dbReference type="InterPro" id="IPR037523">
    <property type="entry name" value="VOC_core"/>
</dbReference>
<dbReference type="PROSITE" id="PS51819">
    <property type="entry name" value="VOC"/>
    <property type="match status" value="1"/>
</dbReference>
<dbReference type="Pfam" id="PF00903">
    <property type="entry name" value="Glyoxalase"/>
    <property type="match status" value="1"/>
</dbReference>
<gene>
    <name evidence="2" type="ORF">ET33_35670</name>
</gene>
<proteinExistence type="predicted"/>
<dbReference type="RefSeq" id="WP_036680309.1">
    <property type="nucleotide sequence ID" value="NZ_JNVM01000008.1"/>
</dbReference>
<accession>A0A081P5G0</accession>
<sequence>MKTNSFYPVILTEQVAVSAAFYKTHFGFEAVYEADWYVSLKMSQGSVSYELAILDASHHTIPVAYRRPVQGLILNFEVDDVDAEYRKLIIEEKLPLELELRDEEFGQRHFITCDPNGVLIDVIKIIPPSEAESAQYAENVWADGEEGGKA</sequence>
<protein>
    <submittedName>
        <fullName evidence="2">Glyoxalase</fullName>
    </submittedName>
</protein>
<dbReference type="InterPro" id="IPR029068">
    <property type="entry name" value="Glyas_Bleomycin-R_OHBP_Dase"/>
</dbReference>
<evidence type="ECO:0000259" key="1">
    <source>
        <dbReference type="PROSITE" id="PS51819"/>
    </source>
</evidence>
<dbReference type="Gene3D" id="3.30.720.120">
    <property type="match status" value="1"/>
</dbReference>
<organism evidence="2 3">
    <name type="scientific">Paenibacillus tyrfis</name>
    <dbReference type="NCBI Taxonomy" id="1501230"/>
    <lineage>
        <taxon>Bacteria</taxon>
        <taxon>Bacillati</taxon>
        <taxon>Bacillota</taxon>
        <taxon>Bacilli</taxon>
        <taxon>Bacillales</taxon>
        <taxon>Paenibacillaceae</taxon>
        <taxon>Paenibacillus</taxon>
    </lineage>
</organism>